<keyword evidence="6" id="KW-1185">Reference proteome</keyword>
<keyword evidence="3" id="KW-0378">Hydrolase</keyword>
<evidence type="ECO:0000256" key="1">
    <source>
        <dbReference type="ARBA" id="ARBA00005234"/>
    </source>
</evidence>
<dbReference type="InParanoid" id="S2JDE6"/>
<dbReference type="EMBL" id="KE123988">
    <property type="protein sequence ID" value="EPB86477.1"/>
    <property type="molecule type" value="Genomic_DNA"/>
</dbReference>
<evidence type="ECO:0000256" key="2">
    <source>
        <dbReference type="ARBA" id="ARBA00022670"/>
    </source>
</evidence>
<dbReference type="GO" id="GO:0006508">
    <property type="term" value="P:proteolysis"/>
    <property type="evidence" value="ECO:0007669"/>
    <property type="project" value="UniProtKB-KW"/>
</dbReference>
<name>S2JDE6_MUCC1</name>
<sequence length="112" mass="13509">MDSLNVDRRAEAELVIEFLQSFHLREARSPLRKIPEIYQHKIPQQHNMNDCGLHLIRSFELSIVRRKFIIRLMEGEVTNQKEIDAFWQEYPVISRHELEYQLLKYALERSTN</sequence>
<dbReference type="VEuPathDB" id="FungiDB:HMPREF1544_06745"/>
<dbReference type="InterPro" id="IPR003653">
    <property type="entry name" value="Peptidase_C48_C"/>
</dbReference>
<dbReference type="InterPro" id="IPR038765">
    <property type="entry name" value="Papain-like_cys_pep_sf"/>
</dbReference>
<dbReference type="STRING" id="1220926.S2JDE6"/>
<feature type="domain" description="Ubiquitin-like protease family profile" evidence="4">
    <location>
        <begin position="20"/>
        <end position="90"/>
    </location>
</feature>
<proteinExistence type="inferred from homology"/>
<evidence type="ECO:0000313" key="5">
    <source>
        <dbReference type="EMBL" id="EPB86477.1"/>
    </source>
</evidence>
<keyword evidence="2" id="KW-0645">Protease</keyword>
<dbReference type="Pfam" id="PF02902">
    <property type="entry name" value="Peptidase_C48"/>
    <property type="match status" value="1"/>
</dbReference>
<reference evidence="6" key="1">
    <citation type="submission" date="2013-05" db="EMBL/GenBank/DDBJ databases">
        <title>The Genome sequence of Mucor circinelloides f. circinelloides 1006PhL.</title>
        <authorList>
            <consortium name="The Broad Institute Genomics Platform"/>
            <person name="Cuomo C."/>
            <person name="Earl A."/>
            <person name="Findley K."/>
            <person name="Lee S.C."/>
            <person name="Walker B."/>
            <person name="Young S."/>
            <person name="Zeng Q."/>
            <person name="Gargeya S."/>
            <person name="Fitzgerald M."/>
            <person name="Haas B."/>
            <person name="Abouelleil A."/>
            <person name="Allen A.W."/>
            <person name="Alvarado L."/>
            <person name="Arachchi H.M."/>
            <person name="Berlin A.M."/>
            <person name="Chapman S.B."/>
            <person name="Gainer-Dewar J."/>
            <person name="Goldberg J."/>
            <person name="Griggs A."/>
            <person name="Gujja S."/>
            <person name="Hansen M."/>
            <person name="Howarth C."/>
            <person name="Imamovic A."/>
            <person name="Ireland A."/>
            <person name="Larimer J."/>
            <person name="McCowan C."/>
            <person name="Murphy C."/>
            <person name="Pearson M."/>
            <person name="Poon T.W."/>
            <person name="Priest M."/>
            <person name="Roberts A."/>
            <person name="Saif S."/>
            <person name="Shea T."/>
            <person name="Sisk P."/>
            <person name="Sykes S."/>
            <person name="Wortman J."/>
            <person name="Nusbaum C."/>
            <person name="Birren B."/>
        </authorList>
    </citation>
    <scope>NUCLEOTIDE SEQUENCE [LARGE SCALE GENOMIC DNA]</scope>
    <source>
        <strain evidence="6">1006PhL</strain>
    </source>
</reference>
<gene>
    <name evidence="5" type="ORF">HMPREF1544_06745</name>
</gene>
<evidence type="ECO:0000259" key="4">
    <source>
        <dbReference type="Pfam" id="PF02902"/>
    </source>
</evidence>
<accession>S2JDE6</accession>
<dbReference type="GO" id="GO:0019783">
    <property type="term" value="F:ubiquitin-like protein peptidase activity"/>
    <property type="evidence" value="ECO:0007669"/>
    <property type="project" value="UniProtKB-ARBA"/>
</dbReference>
<dbReference type="SUPFAM" id="SSF54001">
    <property type="entry name" value="Cysteine proteinases"/>
    <property type="match status" value="1"/>
</dbReference>
<organism evidence="5 6">
    <name type="scientific">Mucor circinelloides f. circinelloides (strain 1006PhL)</name>
    <name type="common">Mucormycosis agent</name>
    <name type="synonym">Calyptromyces circinelloides</name>
    <dbReference type="NCBI Taxonomy" id="1220926"/>
    <lineage>
        <taxon>Eukaryota</taxon>
        <taxon>Fungi</taxon>
        <taxon>Fungi incertae sedis</taxon>
        <taxon>Mucoromycota</taxon>
        <taxon>Mucoromycotina</taxon>
        <taxon>Mucoromycetes</taxon>
        <taxon>Mucorales</taxon>
        <taxon>Mucorineae</taxon>
        <taxon>Mucoraceae</taxon>
        <taxon>Mucor</taxon>
    </lineage>
</organism>
<evidence type="ECO:0000256" key="3">
    <source>
        <dbReference type="ARBA" id="ARBA00022801"/>
    </source>
</evidence>
<dbReference type="OrthoDB" id="442460at2759"/>
<protein>
    <recommendedName>
        <fullName evidence="4">Ubiquitin-like protease family profile domain-containing protein</fullName>
    </recommendedName>
</protein>
<dbReference type="GO" id="GO:0008234">
    <property type="term" value="F:cysteine-type peptidase activity"/>
    <property type="evidence" value="ECO:0007669"/>
    <property type="project" value="InterPro"/>
</dbReference>
<dbReference type="Proteomes" id="UP000014254">
    <property type="component" value="Unassembled WGS sequence"/>
</dbReference>
<dbReference type="AlphaFoldDB" id="S2JDE6"/>
<dbReference type="Gene3D" id="3.40.395.10">
    <property type="entry name" value="Adenoviral Proteinase, Chain A"/>
    <property type="match status" value="1"/>
</dbReference>
<comment type="similarity">
    <text evidence="1">Belongs to the peptidase C48 family.</text>
</comment>
<evidence type="ECO:0000313" key="6">
    <source>
        <dbReference type="Proteomes" id="UP000014254"/>
    </source>
</evidence>